<sequence length="209" mass="22538">MTELLPAAPPATPDPATDPAAAATAAAPARLTLRVPTEEDAYAWHQVFDHPEVMEFLGGRSAELSLYYEFTARQRRHDAERGFCLWTVLDEAGEVVGFTGAQPWPHAWGPAGEIEIGWRLGRAAWGRGYATEAARMTLEKLRATGVERVVAMVDPRNERSAAVARRLGMEAAETYPVEGREGGGEGRCYRLELGAPAGPPATSPATLNV</sequence>
<dbReference type="Gene3D" id="3.40.630.30">
    <property type="match status" value="1"/>
</dbReference>
<feature type="region of interest" description="Disordered" evidence="1">
    <location>
        <begin position="1"/>
        <end position="25"/>
    </location>
</feature>
<protein>
    <submittedName>
        <fullName evidence="3">GNAT family N-acetyltransferase</fullName>
    </submittedName>
</protein>
<keyword evidence="3" id="KW-0808">Transferase</keyword>
<keyword evidence="4" id="KW-1185">Reference proteome</keyword>
<dbReference type="GO" id="GO:0016747">
    <property type="term" value="F:acyltransferase activity, transferring groups other than amino-acyl groups"/>
    <property type="evidence" value="ECO:0007669"/>
    <property type="project" value="InterPro"/>
</dbReference>
<dbReference type="InterPro" id="IPR051531">
    <property type="entry name" value="N-acetyltransferase"/>
</dbReference>
<dbReference type="PANTHER" id="PTHR43792">
    <property type="entry name" value="GNAT FAMILY, PUTATIVE (AFU_ORTHOLOGUE AFUA_3G00765)-RELATED-RELATED"/>
    <property type="match status" value="1"/>
</dbReference>
<dbReference type="PROSITE" id="PS51186">
    <property type="entry name" value="GNAT"/>
    <property type="match status" value="1"/>
</dbReference>
<dbReference type="Proteomes" id="UP000239322">
    <property type="component" value="Unassembled WGS sequence"/>
</dbReference>
<dbReference type="InterPro" id="IPR000182">
    <property type="entry name" value="GNAT_dom"/>
</dbReference>
<comment type="caution">
    <text evidence="3">The sequence shown here is derived from an EMBL/GenBank/DDBJ whole genome shotgun (WGS) entry which is preliminary data.</text>
</comment>
<reference evidence="3 4" key="1">
    <citation type="submission" date="2018-03" db="EMBL/GenBank/DDBJ databases">
        <title>Novel Streptomyces sp. from soil.</title>
        <authorList>
            <person name="Tan G.Y.A."/>
            <person name="Lee Z.Y."/>
        </authorList>
    </citation>
    <scope>NUCLEOTIDE SEQUENCE [LARGE SCALE GENOMIC DNA]</scope>
    <source>
        <strain evidence="3 4">ST5x</strain>
    </source>
</reference>
<feature type="compositionally biased region" description="Low complexity" evidence="1">
    <location>
        <begin position="14"/>
        <end position="25"/>
    </location>
</feature>
<dbReference type="AlphaFoldDB" id="A0A2S9PVV4"/>
<evidence type="ECO:0000313" key="3">
    <source>
        <dbReference type="EMBL" id="PRH78538.1"/>
    </source>
</evidence>
<dbReference type="EMBL" id="PVLV01000198">
    <property type="protein sequence ID" value="PRH78538.1"/>
    <property type="molecule type" value="Genomic_DNA"/>
</dbReference>
<evidence type="ECO:0000313" key="4">
    <source>
        <dbReference type="Proteomes" id="UP000239322"/>
    </source>
</evidence>
<dbReference type="Pfam" id="PF13302">
    <property type="entry name" value="Acetyltransf_3"/>
    <property type="match status" value="1"/>
</dbReference>
<evidence type="ECO:0000256" key="1">
    <source>
        <dbReference type="SAM" id="MobiDB-lite"/>
    </source>
</evidence>
<accession>A0A2S9PVV4</accession>
<dbReference type="InterPro" id="IPR016181">
    <property type="entry name" value="Acyl_CoA_acyltransferase"/>
</dbReference>
<proteinExistence type="predicted"/>
<organism evidence="3 4">
    <name type="scientific">Streptomyces solincola</name>
    <dbReference type="NCBI Taxonomy" id="2100817"/>
    <lineage>
        <taxon>Bacteria</taxon>
        <taxon>Bacillati</taxon>
        <taxon>Actinomycetota</taxon>
        <taxon>Actinomycetes</taxon>
        <taxon>Kitasatosporales</taxon>
        <taxon>Streptomycetaceae</taxon>
        <taxon>Streptomyces</taxon>
    </lineage>
</organism>
<gene>
    <name evidence="3" type="ORF">C6N75_14295</name>
</gene>
<evidence type="ECO:0000259" key="2">
    <source>
        <dbReference type="PROSITE" id="PS51186"/>
    </source>
</evidence>
<name>A0A2S9PVV4_9ACTN</name>
<dbReference type="PANTHER" id="PTHR43792:SF1">
    <property type="entry name" value="N-ACETYLTRANSFERASE DOMAIN-CONTAINING PROTEIN"/>
    <property type="match status" value="1"/>
</dbReference>
<dbReference type="RefSeq" id="WP_105869275.1">
    <property type="nucleotide sequence ID" value="NZ_PVLV01000198.1"/>
</dbReference>
<dbReference type="SUPFAM" id="SSF55729">
    <property type="entry name" value="Acyl-CoA N-acyltransferases (Nat)"/>
    <property type="match status" value="1"/>
</dbReference>
<dbReference type="OrthoDB" id="3533156at2"/>
<feature type="domain" description="N-acetyltransferase" evidence="2">
    <location>
        <begin position="31"/>
        <end position="196"/>
    </location>
</feature>